<dbReference type="InterPro" id="IPR036412">
    <property type="entry name" value="HAD-like_sf"/>
</dbReference>
<dbReference type="InterPro" id="IPR059000">
    <property type="entry name" value="ATPase_P-type_domA"/>
</dbReference>
<gene>
    <name evidence="13" type="ORF">A9Q84_01500</name>
</gene>
<dbReference type="InterPro" id="IPR017969">
    <property type="entry name" value="Heavy-metal-associated_CS"/>
</dbReference>
<dbReference type="InterPro" id="IPR023298">
    <property type="entry name" value="ATPase_P-typ_TM_dom_sf"/>
</dbReference>
<dbReference type="NCBIfam" id="TIGR01494">
    <property type="entry name" value="ATPase_P-type"/>
    <property type="match status" value="1"/>
</dbReference>
<feature type="transmembrane region" description="Helical" evidence="11">
    <location>
        <begin position="178"/>
        <end position="196"/>
    </location>
</feature>
<dbReference type="SUPFAM" id="SSF81665">
    <property type="entry name" value="Calcium ATPase, transmembrane domain M"/>
    <property type="match status" value="1"/>
</dbReference>
<reference evidence="14" key="1">
    <citation type="journal article" date="2017" name="Proc. Natl. Acad. Sci. U.S.A.">
        <title>Simulation of Deepwater Horizon oil plume reveals substrate specialization within a complex community of hydrocarbon-degraders.</title>
        <authorList>
            <person name="Hu P."/>
            <person name="Dubinsky E.A."/>
            <person name="Probst A.J."/>
            <person name="Wang J."/>
            <person name="Sieber C.M.K."/>
            <person name="Tom L.M."/>
            <person name="Gardinali P."/>
            <person name="Banfield J.F."/>
            <person name="Atlas R.M."/>
            <person name="Andersen G.L."/>
        </authorList>
    </citation>
    <scope>NUCLEOTIDE SEQUENCE [LARGE SCALE GENOMIC DNA]</scope>
</reference>
<keyword evidence="10 11" id="KW-0472">Membrane</keyword>
<dbReference type="GO" id="GO:0005524">
    <property type="term" value="F:ATP binding"/>
    <property type="evidence" value="ECO:0007669"/>
    <property type="project" value="UniProtKB-UniRule"/>
</dbReference>
<feature type="transmembrane region" description="Helical" evidence="11">
    <location>
        <begin position="109"/>
        <end position="127"/>
    </location>
</feature>
<dbReference type="InterPro" id="IPR023299">
    <property type="entry name" value="ATPase_P-typ_cyto_dom_N"/>
</dbReference>
<feature type="transmembrane region" description="Helical" evidence="11">
    <location>
        <begin position="147"/>
        <end position="166"/>
    </location>
</feature>
<dbReference type="NCBIfam" id="TIGR01511">
    <property type="entry name" value="ATPase-IB1_Cu"/>
    <property type="match status" value="1"/>
</dbReference>
<name>A0A1Y5FG49_9BACT</name>
<dbReference type="Pfam" id="PF00122">
    <property type="entry name" value="E1-E2_ATPase"/>
    <property type="match status" value="1"/>
</dbReference>
<feature type="transmembrane region" description="Helical" evidence="11">
    <location>
        <begin position="696"/>
        <end position="716"/>
    </location>
</feature>
<feature type="transmembrane region" description="Helical" evidence="11">
    <location>
        <begin position="364"/>
        <end position="388"/>
    </location>
</feature>
<proteinExistence type="inferred from homology"/>
<dbReference type="Pfam" id="PF00702">
    <property type="entry name" value="Hydrolase"/>
    <property type="match status" value="1"/>
</dbReference>
<evidence type="ECO:0000256" key="10">
    <source>
        <dbReference type="ARBA" id="ARBA00023136"/>
    </source>
</evidence>
<dbReference type="AlphaFoldDB" id="A0A1Y5FG49"/>
<feature type="domain" description="HMA" evidence="12">
    <location>
        <begin position="2"/>
        <end position="67"/>
    </location>
</feature>
<evidence type="ECO:0000256" key="5">
    <source>
        <dbReference type="ARBA" id="ARBA00022723"/>
    </source>
</evidence>
<dbReference type="NCBIfam" id="TIGR01525">
    <property type="entry name" value="ATPase-IB_hvy"/>
    <property type="match status" value="1"/>
</dbReference>
<keyword evidence="9 11" id="KW-1133">Transmembrane helix</keyword>
<dbReference type="FunFam" id="2.70.150.10:FF:000020">
    <property type="entry name" value="Copper-exporting P-type ATPase A"/>
    <property type="match status" value="1"/>
</dbReference>
<dbReference type="InterPro" id="IPR008250">
    <property type="entry name" value="ATPase_P-typ_transduc_dom_A_sf"/>
</dbReference>
<dbReference type="InterPro" id="IPR027256">
    <property type="entry name" value="P-typ_ATPase_IB"/>
</dbReference>
<keyword evidence="7 11" id="KW-0067">ATP-binding</keyword>
<protein>
    <submittedName>
        <fullName evidence="13">Copper-translocating P-type ATPase</fullName>
    </submittedName>
</protein>
<evidence type="ECO:0000256" key="7">
    <source>
        <dbReference type="ARBA" id="ARBA00022840"/>
    </source>
</evidence>
<comment type="caution">
    <text evidence="13">The sequence shown here is derived from an EMBL/GenBank/DDBJ whole genome shotgun (WGS) entry which is preliminary data.</text>
</comment>
<keyword evidence="3 11" id="KW-1003">Cell membrane</keyword>
<dbReference type="CDD" id="cd02094">
    <property type="entry name" value="P-type_ATPase_Cu-like"/>
    <property type="match status" value="1"/>
</dbReference>
<dbReference type="PROSITE" id="PS00154">
    <property type="entry name" value="ATPASE_E1_E2"/>
    <property type="match status" value="1"/>
</dbReference>
<keyword evidence="4 11" id="KW-0812">Transmembrane</keyword>
<dbReference type="EMBL" id="MAAO01000002">
    <property type="protein sequence ID" value="OUR99726.1"/>
    <property type="molecule type" value="Genomic_DNA"/>
</dbReference>
<dbReference type="Gene3D" id="3.40.50.1000">
    <property type="entry name" value="HAD superfamily/HAD-like"/>
    <property type="match status" value="1"/>
</dbReference>
<evidence type="ECO:0000256" key="3">
    <source>
        <dbReference type="ARBA" id="ARBA00022475"/>
    </source>
</evidence>
<dbReference type="GO" id="GO:0055070">
    <property type="term" value="P:copper ion homeostasis"/>
    <property type="evidence" value="ECO:0007669"/>
    <property type="project" value="TreeGrafter"/>
</dbReference>
<dbReference type="SUPFAM" id="SSF81653">
    <property type="entry name" value="Calcium ATPase, transduction domain A"/>
    <property type="match status" value="1"/>
</dbReference>
<dbReference type="GO" id="GO:0043682">
    <property type="term" value="F:P-type divalent copper transporter activity"/>
    <property type="evidence" value="ECO:0007669"/>
    <property type="project" value="TreeGrafter"/>
</dbReference>
<dbReference type="InterPro" id="IPR001757">
    <property type="entry name" value="P_typ_ATPase"/>
</dbReference>
<evidence type="ECO:0000256" key="1">
    <source>
        <dbReference type="ARBA" id="ARBA00004651"/>
    </source>
</evidence>
<comment type="similarity">
    <text evidence="2 11">Belongs to the cation transport ATPase (P-type) (TC 3.A.3) family. Type IB subfamily.</text>
</comment>
<organism evidence="13 14">
    <name type="scientific">Halobacteriovorax marinus</name>
    <dbReference type="NCBI Taxonomy" id="97084"/>
    <lineage>
        <taxon>Bacteria</taxon>
        <taxon>Pseudomonadati</taxon>
        <taxon>Bdellovibrionota</taxon>
        <taxon>Bacteriovoracia</taxon>
        <taxon>Bacteriovoracales</taxon>
        <taxon>Halobacteriovoraceae</taxon>
        <taxon>Halobacteriovorax</taxon>
    </lineage>
</organism>
<dbReference type="PANTHER" id="PTHR43520">
    <property type="entry name" value="ATP7, ISOFORM B"/>
    <property type="match status" value="1"/>
</dbReference>
<dbReference type="InterPro" id="IPR018303">
    <property type="entry name" value="ATPase_P-typ_P_site"/>
</dbReference>
<evidence type="ECO:0000256" key="8">
    <source>
        <dbReference type="ARBA" id="ARBA00022967"/>
    </source>
</evidence>
<dbReference type="SUPFAM" id="SSF56784">
    <property type="entry name" value="HAD-like"/>
    <property type="match status" value="1"/>
</dbReference>
<evidence type="ECO:0000313" key="13">
    <source>
        <dbReference type="EMBL" id="OUR99726.1"/>
    </source>
</evidence>
<dbReference type="PROSITE" id="PS50846">
    <property type="entry name" value="HMA_2"/>
    <property type="match status" value="1"/>
</dbReference>
<evidence type="ECO:0000256" key="11">
    <source>
        <dbReference type="RuleBase" id="RU362081"/>
    </source>
</evidence>
<dbReference type="PANTHER" id="PTHR43520:SF8">
    <property type="entry name" value="P-TYPE CU(+) TRANSPORTER"/>
    <property type="match status" value="1"/>
</dbReference>
<dbReference type="PRINTS" id="PR00119">
    <property type="entry name" value="CATATPASE"/>
</dbReference>
<feature type="transmembrane region" description="Helical" evidence="11">
    <location>
        <begin position="330"/>
        <end position="352"/>
    </location>
</feature>
<dbReference type="GO" id="GO:0005886">
    <property type="term" value="C:plasma membrane"/>
    <property type="evidence" value="ECO:0007669"/>
    <property type="project" value="UniProtKB-SubCell"/>
</dbReference>
<evidence type="ECO:0000256" key="4">
    <source>
        <dbReference type="ARBA" id="ARBA00022692"/>
    </source>
</evidence>
<keyword evidence="8" id="KW-1278">Translocase</keyword>
<dbReference type="Gene3D" id="3.30.70.100">
    <property type="match status" value="1"/>
</dbReference>
<sequence>MKELHLKIDGMSCASCASTIEREVGALDGVTLCSVNFATSGALIEVTNADIQTVIEEKIRELDFFVVEDGSDTKKSENTLMKFSISITFSIFLFLFAMGPLMHWPSHQANHYIQFFLALPVWIWIGLRFQKSVLTFFRTGRSNMNTLIGIGTSAAFLYSTFITFFSELSINLGLTQNVYFEAVGFIISFVYLGNYFEERAKRKTKEALDSLLKLSVKDALVKRGDEFVEVGISKVVIGDIIRVKPGGKFPVDGKIIEGSSAVDESMLSGEPIPVTKSTGDKVFSGTINGDSVIDFKAQKVGSDTFLAQIVHFVEAAQNNKPQIQRYADKVSSVFTPIVITMAVITFCLWFFLGSEPIWGNSISNFIAVLVIACPCALGLATPTAVVVATGKASLKGLLIGGGEVIEKANGIDAIVFDKTGTLTLGRPEVVEFKTFGDEDSQVILKDVASIEAFSEHPLSKAVINYAAKSDLKLSEPDFFEVHKGKGIEADIAGSAYIIGSQKLLEEFEIDLSEDAPSEKVGSFIYVAKDKKFVSKFVVGDKIKPNAKEMIAKLKARGIETWLITGDNEIVGNAVASELAIDQVVSNCLPLDKASHIEEIKKSGKKVAMVGDGINDAPALAIADLSLAMGTGTDVAISASDVTIVKGDIEKVVSFIDLSYGTMKIIKQNLFLSMIYNSLLIPIAAGALVLIDGPLMPPILASVAMGLSSISVVSNSLRIRNLI</sequence>
<keyword evidence="5 11" id="KW-0479">Metal-binding</keyword>
<accession>A0A1Y5FG49</accession>
<dbReference type="Proteomes" id="UP000196531">
    <property type="component" value="Unassembled WGS sequence"/>
</dbReference>
<dbReference type="SUPFAM" id="SSF55008">
    <property type="entry name" value="HMA, heavy metal-associated domain"/>
    <property type="match status" value="1"/>
</dbReference>
<evidence type="ECO:0000259" key="12">
    <source>
        <dbReference type="PROSITE" id="PS50846"/>
    </source>
</evidence>
<dbReference type="SFLD" id="SFLDF00027">
    <property type="entry name" value="p-type_atpase"/>
    <property type="match status" value="1"/>
</dbReference>
<dbReference type="PRINTS" id="PR00941">
    <property type="entry name" value="CDATPASE"/>
</dbReference>
<dbReference type="GO" id="GO:0016887">
    <property type="term" value="F:ATP hydrolysis activity"/>
    <property type="evidence" value="ECO:0007669"/>
    <property type="project" value="InterPro"/>
</dbReference>
<dbReference type="InterPro" id="IPR006121">
    <property type="entry name" value="HMA_dom"/>
</dbReference>
<evidence type="ECO:0000256" key="6">
    <source>
        <dbReference type="ARBA" id="ARBA00022741"/>
    </source>
</evidence>
<feature type="transmembrane region" description="Helical" evidence="11">
    <location>
        <begin position="669"/>
        <end position="690"/>
    </location>
</feature>
<dbReference type="Gene3D" id="3.40.1110.10">
    <property type="entry name" value="Calcium-transporting ATPase, cytoplasmic domain N"/>
    <property type="match status" value="1"/>
</dbReference>
<dbReference type="PROSITE" id="PS01047">
    <property type="entry name" value="HMA_1"/>
    <property type="match status" value="1"/>
</dbReference>
<dbReference type="GO" id="GO:0060003">
    <property type="term" value="P:copper ion export"/>
    <property type="evidence" value="ECO:0007669"/>
    <property type="project" value="UniProtKB-ARBA"/>
</dbReference>
<keyword evidence="6 11" id="KW-0547">Nucleotide-binding</keyword>
<dbReference type="Pfam" id="PF00403">
    <property type="entry name" value="HMA"/>
    <property type="match status" value="1"/>
</dbReference>
<evidence type="ECO:0000256" key="9">
    <source>
        <dbReference type="ARBA" id="ARBA00022989"/>
    </source>
</evidence>
<dbReference type="InterPro" id="IPR023214">
    <property type="entry name" value="HAD_sf"/>
</dbReference>
<dbReference type="SFLD" id="SFLDS00003">
    <property type="entry name" value="Haloacid_Dehalogenase"/>
    <property type="match status" value="1"/>
</dbReference>
<dbReference type="InterPro" id="IPR036163">
    <property type="entry name" value="HMA_dom_sf"/>
</dbReference>
<evidence type="ECO:0000256" key="2">
    <source>
        <dbReference type="ARBA" id="ARBA00006024"/>
    </source>
</evidence>
<dbReference type="InterPro" id="IPR044492">
    <property type="entry name" value="P_typ_ATPase_HD_dom"/>
</dbReference>
<dbReference type="CDD" id="cd00371">
    <property type="entry name" value="HMA"/>
    <property type="match status" value="1"/>
</dbReference>
<dbReference type="Gene3D" id="2.70.150.10">
    <property type="entry name" value="Calcium-transporting ATPase, cytoplasmic transduction domain A"/>
    <property type="match status" value="1"/>
</dbReference>
<evidence type="ECO:0000313" key="14">
    <source>
        <dbReference type="Proteomes" id="UP000196531"/>
    </source>
</evidence>
<comment type="subcellular location">
    <subcellularLocation>
        <location evidence="1">Cell membrane</location>
        <topology evidence="1">Multi-pass membrane protein</topology>
    </subcellularLocation>
</comment>
<dbReference type="GO" id="GO:0005507">
    <property type="term" value="F:copper ion binding"/>
    <property type="evidence" value="ECO:0007669"/>
    <property type="project" value="TreeGrafter"/>
</dbReference>
<feature type="transmembrane region" description="Helical" evidence="11">
    <location>
        <begin position="83"/>
        <end position="103"/>
    </location>
</feature>
<dbReference type="SFLD" id="SFLDG00002">
    <property type="entry name" value="C1.7:_P-type_atpase_like"/>
    <property type="match status" value="1"/>
</dbReference>